<dbReference type="GO" id="GO:0016757">
    <property type="term" value="F:glycosyltransferase activity"/>
    <property type="evidence" value="ECO:0007669"/>
    <property type="project" value="UniProtKB-KW"/>
</dbReference>
<feature type="transmembrane region" description="Helical" evidence="4">
    <location>
        <begin position="60"/>
        <end position="78"/>
    </location>
</feature>
<dbReference type="InterPro" id="IPR001296">
    <property type="entry name" value="Glyco_trans_1"/>
</dbReference>
<keyword evidence="4" id="KW-0472">Membrane</keyword>
<dbReference type="PANTHER" id="PTHR46635:SF1">
    <property type="entry name" value="GLYCOSYL TRANSFERASE FAMILY 1 PROTEIN"/>
    <property type="match status" value="1"/>
</dbReference>
<comment type="caution">
    <text evidence="6">The sequence shown here is derived from an EMBL/GenBank/DDBJ whole genome shotgun (WGS) entry which is preliminary data.</text>
</comment>
<dbReference type="AlphaFoldDB" id="A0A199VJW6"/>
<feature type="coiled-coil region" evidence="2">
    <location>
        <begin position="584"/>
        <end position="640"/>
    </location>
</feature>
<feature type="domain" description="Glycosyl transferase family 1" evidence="5">
    <location>
        <begin position="422"/>
        <end position="502"/>
    </location>
</feature>
<dbReference type="Proteomes" id="UP000092600">
    <property type="component" value="Unassembled WGS sequence"/>
</dbReference>
<dbReference type="EMBL" id="LSRQ01001532">
    <property type="protein sequence ID" value="OAY77457.1"/>
    <property type="molecule type" value="Genomic_DNA"/>
</dbReference>
<evidence type="ECO:0000256" key="4">
    <source>
        <dbReference type="SAM" id="Phobius"/>
    </source>
</evidence>
<dbReference type="PANTHER" id="PTHR46635">
    <property type="entry name" value="GLYCOSYL TRANSFERASE FAMILY 1 PROTEIN"/>
    <property type="match status" value="1"/>
</dbReference>
<evidence type="ECO:0000313" key="7">
    <source>
        <dbReference type="Proteomes" id="UP000092600"/>
    </source>
</evidence>
<keyword evidence="2" id="KW-0175">Coiled coil</keyword>
<evidence type="ECO:0000313" key="6">
    <source>
        <dbReference type="EMBL" id="OAY77457.1"/>
    </source>
</evidence>
<evidence type="ECO:0000256" key="1">
    <source>
        <dbReference type="ARBA" id="ARBA00022676"/>
    </source>
</evidence>
<reference evidence="6 7" key="1">
    <citation type="journal article" date="2016" name="DNA Res.">
        <title>The draft genome of MD-2 pineapple using hybrid error correction of long reads.</title>
        <authorList>
            <person name="Redwan R.M."/>
            <person name="Saidin A."/>
            <person name="Kumar S.V."/>
        </authorList>
    </citation>
    <scope>NUCLEOTIDE SEQUENCE [LARGE SCALE GENOMIC DNA]</scope>
    <source>
        <strain evidence="7">cv. MD2</strain>
        <tissue evidence="6">Leaf</tissue>
    </source>
</reference>
<evidence type="ECO:0000256" key="2">
    <source>
        <dbReference type="SAM" id="Coils"/>
    </source>
</evidence>
<feature type="region of interest" description="Disordered" evidence="3">
    <location>
        <begin position="1011"/>
        <end position="1060"/>
    </location>
</feature>
<keyword evidence="1" id="KW-0808">Transferase</keyword>
<accession>A0A199VJW6</accession>
<keyword evidence="4" id="KW-1133">Transmembrane helix</keyword>
<proteinExistence type="predicted"/>
<dbReference type="STRING" id="4615.A0A199VJW6"/>
<sequence>MGSLETGLPPLKRAPLLRRSPSSAAAAASAAAAGIRPFLLRPRSRLARFLLFEKVDYLQWIYTVAAFFFVVVLFQAFLPGSVVERSGDAVERGGSIESGMGEVLGEFKGLEFGEGIRFVPSKLLERWEKDRREWNSSMAVLGRTVARVGLRKPRLAMVVADLSPDAIQLQMLSVAAALKEIGYEIQVFSLQDGPVNGIWRSLRIPVDIVPLSTKCEITVDWLDYTGVLVSSLEARPILSCLLQEPFKSIPVIWTIHERSLALRLHQYNTSGWDQLINDWTRAFNRATVIVFPNYILPMMYSAFDAGNYFVIPGSPAEALGADTFLALQNGHEMRGSLGFGADDFLVAIVGSRFSYSGMWIERALILKALAPLLQQFLSVNMHSRLKIGILSDNSSTAYETSIETFAFQVGYPKGIISQITDDEGMNNFLGIADLVIYGSFLEEQSFPTILMQAMSLGKLIVAPDLSMIKKYVDDRVNGYLFPKENVGMLTQALLQAVSNGKLSLFAQRVASIGKAHARNLLASESIEGYAVVLENVIKLPSEFASPRTFKEIPSGLKEQWQWNLFENITDIERLNSSFSSYRILDRLEELLRSQMNNSANTTSNLDEAFSSMAWEEAKKIEMANARRRVEEEELKDRSEQPHGTWEDVYRNVKKADRARNELHERDDRELERTGQPLCIYEPYFGEGTWPFLHQTSLYRGIGLVSCYLFIQDIICECLFTFRGRRPGFDDIDASSRLPLLTNAYYRDVLGEYGAFFALANRIDRVHKNAWIGFQSWRASARKAALSKKAETAILEAIQARRHGDALYFWVRMDQDPRNPVQLDFWSFCDAINSGNCRIAVSEALRRMYGVQDDWNSLPQMPSDGDAWAVMQNWVLPTRSFLEFVMFSRMFVDALDAEMYDEHHRSGLCYLSAFKDRHCYSRVLELLVNVWAYHSARRMIYVNPETGAMQEQHKLKSRRGQMWIKWFSYSMLKSMDEDLAEESDADATNRRWLWPDTGEVFWQGVYERERNMRQQQKERRKQQSKDKIRRIKKRARQKTLGKYIKPLSEDMGGGENNTKTS</sequence>
<feature type="transmembrane region" description="Helical" evidence="4">
    <location>
        <begin position="20"/>
        <end position="39"/>
    </location>
</feature>
<keyword evidence="4" id="KW-0812">Transmembrane</keyword>
<keyword evidence="1" id="KW-0328">Glycosyltransferase</keyword>
<evidence type="ECO:0000259" key="5">
    <source>
        <dbReference type="Pfam" id="PF00534"/>
    </source>
</evidence>
<gene>
    <name evidence="6" type="ORF">ACMD2_10292</name>
</gene>
<dbReference type="SUPFAM" id="SSF53756">
    <property type="entry name" value="UDP-Glycosyltransferase/glycogen phosphorylase"/>
    <property type="match status" value="1"/>
</dbReference>
<feature type="compositionally biased region" description="Basic residues" evidence="3">
    <location>
        <begin position="1026"/>
        <end position="1038"/>
    </location>
</feature>
<feature type="compositionally biased region" description="Basic and acidic residues" evidence="3">
    <location>
        <begin position="1011"/>
        <end position="1025"/>
    </location>
</feature>
<dbReference type="Pfam" id="PF00534">
    <property type="entry name" value="Glycos_transf_1"/>
    <property type="match status" value="1"/>
</dbReference>
<protein>
    <recommendedName>
        <fullName evidence="5">Glycosyl transferase family 1 domain-containing protein</fullName>
    </recommendedName>
</protein>
<evidence type="ECO:0000256" key="3">
    <source>
        <dbReference type="SAM" id="MobiDB-lite"/>
    </source>
</evidence>
<name>A0A199VJW6_ANACO</name>
<dbReference type="Gene3D" id="3.40.50.2000">
    <property type="entry name" value="Glycogen Phosphorylase B"/>
    <property type="match status" value="1"/>
</dbReference>
<organism evidence="6 7">
    <name type="scientific">Ananas comosus</name>
    <name type="common">Pineapple</name>
    <name type="synonym">Ananas ananas</name>
    <dbReference type="NCBI Taxonomy" id="4615"/>
    <lineage>
        <taxon>Eukaryota</taxon>
        <taxon>Viridiplantae</taxon>
        <taxon>Streptophyta</taxon>
        <taxon>Embryophyta</taxon>
        <taxon>Tracheophyta</taxon>
        <taxon>Spermatophyta</taxon>
        <taxon>Magnoliopsida</taxon>
        <taxon>Liliopsida</taxon>
        <taxon>Poales</taxon>
        <taxon>Bromeliaceae</taxon>
        <taxon>Bromelioideae</taxon>
        <taxon>Ananas</taxon>
    </lineage>
</organism>